<dbReference type="PROSITE" id="PS51407">
    <property type="entry name" value="LAMP_3"/>
    <property type="match status" value="1"/>
</dbReference>
<keyword evidence="11 20" id="KW-0472">Membrane</keyword>
<evidence type="ECO:0000256" key="16">
    <source>
        <dbReference type="ARBA" id="ARBA00053950"/>
    </source>
</evidence>
<evidence type="ECO:0000256" key="3">
    <source>
        <dbReference type="ARBA" id="ARBA00004172"/>
    </source>
</evidence>
<evidence type="ECO:0000256" key="8">
    <source>
        <dbReference type="ARBA" id="ARBA00022753"/>
    </source>
</evidence>
<evidence type="ECO:0000256" key="2">
    <source>
        <dbReference type="ARBA" id="ARBA00004158"/>
    </source>
</evidence>
<evidence type="ECO:0000256" key="15">
    <source>
        <dbReference type="ARBA" id="ARBA00029428"/>
    </source>
</evidence>
<gene>
    <name evidence="25" type="ORF">ODALV1_LOCUS21662</name>
</gene>
<organism evidence="25 26">
    <name type="scientific">Orchesella dallaii</name>
    <dbReference type="NCBI Taxonomy" id="48710"/>
    <lineage>
        <taxon>Eukaryota</taxon>
        <taxon>Metazoa</taxon>
        <taxon>Ecdysozoa</taxon>
        <taxon>Arthropoda</taxon>
        <taxon>Hexapoda</taxon>
        <taxon>Collembola</taxon>
        <taxon>Entomobryomorpha</taxon>
        <taxon>Entomobryoidea</taxon>
        <taxon>Orchesellidae</taxon>
        <taxon>Orchesellinae</taxon>
        <taxon>Orchesella</taxon>
    </lineage>
</organism>
<keyword evidence="10" id="KW-0770">Synapse</keyword>
<dbReference type="InterPro" id="IPR002000">
    <property type="entry name" value="Lysosome-assoc_membr_glycop"/>
</dbReference>
<evidence type="ECO:0000256" key="5">
    <source>
        <dbReference type="ARBA" id="ARBA00009644"/>
    </source>
</evidence>
<comment type="similarity">
    <text evidence="5 20">Belongs to the LAMP family.</text>
</comment>
<proteinExistence type="inferred from homology"/>
<evidence type="ECO:0000256" key="11">
    <source>
        <dbReference type="ARBA" id="ARBA00023136"/>
    </source>
</evidence>
<evidence type="ECO:0000256" key="7">
    <source>
        <dbReference type="ARBA" id="ARBA00022729"/>
    </source>
</evidence>
<name>A0ABP1RDZ5_9HEXA</name>
<comment type="subcellular location">
    <subcellularLocation>
        <location evidence="4">Cell projection</location>
        <location evidence="4">Dendrite</location>
    </subcellularLocation>
    <subcellularLocation>
        <location evidence="17">Cell projection</location>
        <location evidence="17">Growth cone membrane</location>
        <topology evidence="17">Single-pass type I membrane protein</topology>
    </subcellularLocation>
    <subcellularLocation>
        <location evidence="15">Cytoplasmic vesicle</location>
        <location evidence="15">Secretory vesicle</location>
        <location evidence="15">Synaptic vesicle membrane</location>
        <topology evidence="15">Single-pass type I membrane protein</topology>
    </subcellularLocation>
    <subcellularLocation>
        <location evidence="2">Early endosome membrane</location>
        <topology evidence="2">Single-pass type I membrane protein</topology>
    </subcellularLocation>
    <subcellularLocation>
        <location evidence="1">Endoplasmic reticulum-Golgi intermediate compartment membrane</location>
        <topology evidence="1">Single-pass type I membrane protein</topology>
    </subcellularLocation>
    <subcellularLocation>
        <location evidence="20">Membrane</location>
        <topology evidence="20">Single-pass type I membrane protein</topology>
    </subcellularLocation>
    <subcellularLocation>
        <location evidence="3">Recycling endosome</location>
    </subcellularLocation>
</comment>
<feature type="transmembrane region" description="Helical" evidence="22">
    <location>
        <begin position="256"/>
        <end position="278"/>
    </location>
</feature>
<keyword evidence="9 22" id="KW-1133">Transmembrane helix</keyword>
<evidence type="ECO:0000256" key="6">
    <source>
        <dbReference type="ARBA" id="ARBA00022692"/>
    </source>
</evidence>
<evidence type="ECO:0000313" key="26">
    <source>
        <dbReference type="Proteomes" id="UP001642540"/>
    </source>
</evidence>
<evidence type="ECO:0000313" key="25">
    <source>
        <dbReference type="EMBL" id="CAL8127024.1"/>
    </source>
</evidence>
<comment type="caution">
    <text evidence="20">Lacks conserved residue(s) required for the propagation of feature annotation.</text>
</comment>
<reference evidence="25 26" key="1">
    <citation type="submission" date="2024-08" db="EMBL/GenBank/DDBJ databases">
        <authorList>
            <person name="Cucini C."/>
            <person name="Frati F."/>
        </authorList>
    </citation>
    <scope>NUCLEOTIDE SEQUENCE [LARGE SCALE GENOMIC DNA]</scope>
</reference>
<dbReference type="Proteomes" id="UP001642540">
    <property type="component" value="Unassembled WGS sequence"/>
</dbReference>
<dbReference type="InterPro" id="IPR048528">
    <property type="entry name" value="Lamp2-like_luminal"/>
</dbReference>
<dbReference type="Pfam" id="PF01299">
    <property type="entry name" value="Lamp2-like_luminal"/>
    <property type="match status" value="1"/>
</dbReference>
<feature type="signal peptide" evidence="23">
    <location>
        <begin position="1"/>
        <end position="22"/>
    </location>
</feature>
<keyword evidence="13" id="KW-0966">Cell projection</keyword>
<evidence type="ECO:0000256" key="22">
    <source>
        <dbReference type="SAM" id="Phobius"/>
    </source>
</evidence>
<evidence type="ECO:0000256" key="9">
    <source>
        <dbReference type="ARBA" id="ARBA00022989"/>
    </source>
</evidence>
<dbReference type="PANTHER" id="PTHR11506">
    <property type="entry name" value="LYSOSOME-ASSOCIATED MEMBRANE GLYCOPROTEIN"/>
    <property type="match status" value="1"/>
</dbReference>
<keyword evidence="12" id="KW-0325">Glycoprotein</keyword>
<evidence type="ECO:0000256" key="21">
    <source>
        <dbReference type="SAM" id="MobiDB-lite"/>
    </source>
</evidence>
<sequence length="289" mass="30313">MQSISAMLRLAIVSSCLVLALAQTNIPVETSTDAPSSSKTTTTSATTSATSSTTENVPTTQAPAPANQLPTWTVKSANSTCLLLTGNFTFAVTYKTAEGNSVSDKVDIPKTAKASGSCGPFLNSLVLTWDQGNLTFMFIKKPIFNMGNDTGNGTYGLTSVFGRLTVEDPNGSSNGNPAPGSTSPGQTFYISVREPDFMTTTLHNSYACESYQSLAADKTGSVYLEMTGVQVEAFHDGPSADFSPSQPCAKDTISSILPIVGYVVLALLVGSALGYLAWKQFGRAGYTQV</sequence>
<evidence type="ECO:0000256" key="14">
    <source>
        <dbReference type="ARBA" id="ARBA00023329"/>
    </source>
</evidence>
<feature type="compositionally biased region" description="Low complexity" evidence="21">
    <location>
        <begin position="30"/>
        <end position="54"/>
    </location>
</feature>
<dbReference type="Gene3D" id="2.40.160.110">
    <property type="match status" value="1"/>
</dbReference>
<evidence type="ECO:0000256" key="18">
    <source>
        <dbReference type="ARBA" id="ARBA00074379"/>
    </source>
</evidence>
<evidence type="ECO:0000256" key="19">
    <source>
        <dbReference type="ARBA" id="ARBA00076257"/>
    </source>
</evidence>
<evidence type="ECO:0000256" key="23">
    <source>
        <dbReference type="SAM" id="SignalP"/>
    </source>
</evidence>
<comment type="caution">
    <text evidence="25">The sequence shown here is derived from an EMBL/GenBank/DDBJ whole genome shotgun (WGS) entry which is preliminary data.</text>
</comment>
<keyword evidence="7 23" id="KW-0732">Signal</keyword>
<keyword evidence="6 20" id="KW-0812">Transmembrane</keyword>
<evidence type="ECO:0000256" key="20">
    <source>
        <dbReference type="PROSITE-ProRule" id="PRU00740"/>
    </source>
</evidence>
<comment type="function">
    <text evidence="16">Plays a role in short-term synaptic plasticity in a subset of GABAergic neurons in the brain.</text>
</comment>
<feature type="chain" id="PRO_5045470396" description="Lysosome-associated membrane glycoprotein 5" evidence="23">
    <location>
        <begin position="23"/>
        <end position="289"/>
    </location>
</feature>
<feature type="compositionally biased region" description="Polar residues" evidence="21">
    <location>
        <begin position="55"/>
        <end position="66"/>
    </location>
</feature>
<dbReference type="PANTHER" id="PTHR11506:SF35">
    <property type="entry name" value="LYSOSOME-ASSOCIATED MEMBRANE GLYCOPROTEIN 5"/>
    <property type="match status" value="1"/>
</dbReference>
<evidence type="ECO:0000259" key="24">
    <source>
        <dbReference type="Pfam" id="PF01299"/>
    </source>
</evidence>
<accession>A0ABP1RDZ5</accession>
<evidence type="ECO:0000256" key="1">
    <source>
        <dbReference type="ARBA" id="ARBA00004151"/>
    </source>
</evidence>
<dbReference type="EMBL" id="CAXLJM020000072">
    <property type="protein sequence ID" value="CAL8127024.1"/>
    <property type="molecule type" value="Genomic_DNA"/>
</dbReference>
<evidence type="ECO:0000256" key="13">
    <source>
        <dbReference type="ARBA" id="ARBA00023273"/>
    </source>
</evidence>
<evidence type="ECO:0000256" key="12">
    <source>
        <dbReference type="ARBA" id="ARBA00023180"/>
    </source>
</evidence>
<keyword evidence="14" id="KW-0968">Cytoplasmic vesicle</keyword>
<evidence type="ECO:0000256" key="17">
    <source>
        <dbReference type="ARBA" id="ARBA00060492"/>
    </source>
</evidence>
<evidence type="ECO:0000256" key="10">
    <source>
        <dbReference type="ARBA" id="ARBA00023018"/>
    </source>
</evidence>
<keyword evidence="26" id="KW-1185">Reference proteome</keyword>
<feature type="region of interest" description="Disordered" evidence="21">
    <location>
        <begin position="29"/>
        <end position="66"/>
    </location>
</feature>
<evidence type="ECO:0000256" key="4">
    <source>
        <dbReference type="ARBA" id="ARBA00004279"/>
    </source>
</evidence>
<keyword evidence="8" id="KW-0967">Endosome</keyword>
<protein>
    <recommendedName>
        <fullName evidence="18">Lysosome-associated membrane glycoprotein 5</fullName>
    </recommendedName>
    <alternativeName>
        <fullName evidence="19">Lysosome-associated membrane protein 5</fullName>
    </alternativeName>
</protein>
<feature type="domain" description="Lysosome-associated membrane glycoprotein 2-like luminal" evidence="24">
    <location>
        <begin position="71"/>
        <end position="141"/>
    </location>
</feature>